<evidence type="ECO:0000313" key="10">
    <source>
        <dbReference type="Proteomes" id="UP000215902"/>
    </source>
</evidence>
<feature type="transmembrane region" description="Helical" evidence="7">
    <location>
        <begin position="457"/>
        <end position="478"/>
    </location>
</feature>
<evidence type="ECO:0000256" key="7">
    <source>
        <dbReference type="SAM" id="Phobius"/>
    </source>
</evidence>
<dbReference type="InterPro" id="IPR020846">
    <property type="entry name" value="MFS_dom"/>
</dbReference>
<evidence type="ECO:0000256" key="6">
    <source>
        <dbReference type="ARBA" id="ARBA00023136"/>
    </source>
</evidence>
<feature type="domain" description="Major facilitator superfamily (MFS) profile" evidence="8">
    <location>
        <begin position="22"/>
        <end position="483"/>
    </location>
</feature>
<dbReference type="Pfam" id="PF07690">
    <property type="entry name" value="MFS_1"/>
    <property type="match status" value="1"/>
</dbReference>
<evidence type="ECO:0000256" key="5">
    <source>
        <dbReference type="ARBA" id="ARBA00022989"/>
    </source>
</evidence>
<evidence type="ECO:0000259" key="8">
    <source>
        <dbReference type="PROSITE" id="PS50850"/>
    </source>
</evidence>
<feature type="transmembrane region" description="Helical" evidence="7">
    <location>
        <begin position="321"/>
        <end position="345"/>
    </location>
</feature>
<dbReference type="InterPro" id="IPR036259">
    <property type="entry name" value="MFS_trans_sf"/>
</dbReference>
<feature type="transmembrane region" description="Helical" evidence="7">
    <location>
        <begin position="391"/>
        <end position="413"/>
    </location>
</feature>
<keyword evidence="10" id="KW-1185">Reference proteome</keyword>
<feature type="transmembrane region" description="Helical" evidence="7">
    <location>
        <begin position="133"/>
        <end position="153"/>
    </location>
</feature>
<keyword evidence="2" id="KW-0813">Transport</keyword>
<feature type="transmembrane region" description="Helical" evidence="7">
    <location>
        <begin position="425"/>
        <end position="445"/>
    </location>
</feature>
<dbReference type="Proteomes" id="UP000215902">
    <property type="component" value="Unassembled WGS sequence"/>
</dbReference>
<dbReference type="InterPro" id="IPR050382">
    <property type="entry name" value="MFS_Na/Anion_cotransporter"/>
</dbReference>
<dbReference type="FunFam" id="1.20.1250.20:FF:000003">
    <property type="entry name" value="Solute carrier family 17 member 3"/>
    <property type="match status" value="1"/>
</dbReference>
<evidence type="ECO:0000313" key="9">
    <source>
        <dbReference type="EMBL" id="PAA68553.1"/>
    </source>
</evidence>
<dbReference type="PANTHER" id="PTHR11662">
    <property type="entry name" value="SOLUTE CARRIER FAMILY 17"/>
    <property type="match status" value="1"/>
</dbReference>
<dbReference type="STRING" id="282301.A0A267F4A6"/>
<dbReference type="SUPFAM" id="SSF103473">
    <property type="entry name" value="MFS general substrate transporter"/>
    <property type="match status" value="1"/>
</dbReference>
<dbReference type="PANTHER" id="PTHR11662:SF399">
    <property type="entry name" value="FI19708P1-RELATED"/>
    <property type="match status" value="1"/>
</dbReference>
<evidence type="ECO:0000256" key="3">
    <source>
        <dbReference type="ARBA" id="ARBA00022692"/>
    </source>
</evidence>
<name>A0A267F4A6_9PLAT</name>
<keyword evidence="5 7" id="KW-1133">Transmembrane helix</keyword>
<dbReference type="InterPro" id="IPR011701">
    <property type="entry name" value="MFS"/>
</dbReference>
<feature type="transmembrane region" description="Helical" evidence="7">
    <location>
        <begin position="194"/>
        <end position="213"/>
    </location>
</feature>
<evidence type="ECO:0000256" key="1">
    <source>
        <dbReference type="ARBA" id="ARBA00004141"/>
    </source>
</evidence>
<keyword evidence="3 7" id="KW-0812">Transmembrane</keyword>
<comment type="caution">
    <text evidence="9">The sequence shown here is derived from an EMBL/GenBank/DDBJ whole genome shotgun (WGS) entry which is preliminary data.</text>
</comment>
<comment type="subcellular location">
    <subcellularLocation>
        <location evidence="1">Membrane</location>
        <topology evidence="1">Multi-pass membrane protein</topology>
    </subcellularLocation>
</comment>
<dbReference type="Gene3D" id="1.20.1250.20">
    <property type="entry name" value="MFS general substrate transporter like domains"/>
    <property type="match status" value="2"/>
</dbReference>
<dbReference type="GO" id="GO:0016020">
    <property type="term" value="C:membrane"/>
    <property type="evidence" value="ECO:0007669"/>
    <property type="project" value="UniProtKB-SubCell"/>
</dbReference>
<feature type="transmembrane region" description="Helical" evidence="7">
    <location>
        <begin position="12"/>
        <end position="34"/>
    </location>
</feature>
<accession>A0A267F4A6</accession>
<dbReference type="AlphaFoldDB" id="A0A267F4A6"/>
<dbReference type="GO" id="GO:0006820">
    <property type="term" value="P:monoatomic anion transport"/>
    <property type="evidence" value="ECO:0007669"/>
    <property type="project" value="TreeGrafter"/>
</dbReference>
<evidence type="ECO:0000256" key="4">
    <source>
        <dbReference type="ARBA" id="ARBA00022847"/>
    </source>
</evidence>
<evidence type="ECO:0000256" key="2">
    <source>
        <dbReference type="ARBA" id="ARBA00022448"/>
    </source>
</evidence>
<keyword evidence="4" id="KW-0769">Symport</keyword>
<feature type="transmembrane region" description="Helical" evidence="7">
    <location>
        <begin position="366"/>
        <end position="385"/>
    </location>
</feature>
<dbReference type="OrthoDB" id="2985014at2759"/>
<dbReference type="PROSITE" id="PS50850">
    <property type="entry name" value="MFS"/>
    <property type="match status" value="1"/>
</dbReference>
<organism evidence="9 10">
    <name type="scientific">Macrostomum lignano</name>
    <dbReference type="NCBI Taxonomy" id="282301"/>
    <lineage>
        <taxon>Eukaryota</taxon>
        <taxon>Metazoa</taxon>
        <taxon>Spiralia</taxon>
        <taxon>Lophotrochozoa</taxon>
        <taxon>Platyhelminthes</taxon>
        <taxon>Rhabditophora</taxon>
        <taxon>Macrostomorpha</taxon>
        <taxon>Macrostomida</taxon>
        <taxon>Macrostomidae</taxon>
        <taxon>Macrostomum</taxon>
    </lineage>
</organism>
<sequence length="527" mass="55873">MPSSFESLEAKAPLLLSYRARTAAVVFLGTLILYSLRVNMSIALVCMVKPLNESADGLLLGNATDSRQQCGGGSGSVGDAAAPNSTDWESGGVTGEFDWDRTVQGQILSSFFFGYLFLQIPAGLLAQLLGPKLVIAAMIGLASVSTLLLPAAARIDWRLVVALRILTGLGSGVMFPGLHQLWSGWAPPIERSKLVGFSYAGAQIGTIITLPLSSLLCRSVGWDSIFYVFGGLGCVWVAVWLGLVHNSPEQHPWISKAEKRYIQRSLQGQVSALGKHSARLPVLSVAASLPFWAIIVSNVAYDYGGYTFLTNLPTYFKDVFGFTLMANGLLSALPYIGFFVFQFVAAWLADLLQARAVLSTRNTRKLMSVLSMGGPGSIIISLGFIGCDAYALGIAMLVIGITFKGAAFSGFLINHVDIAPRYAGVLFGVSNTVAALTGLIAPNVVAAVVRSGSQSEWLRVFLITSTVYWFGSLFYAAFGQGELQPWAAVADKPAGDKQTEKKAIGEDGVALALLPPVSAGNGPANAV</sequence>
<dbReference type="EMBL" id="NIVC01001388">
    <property type="protein sequence ID" value="PAA68553.1"/>
    <property type="molecule type" value="Genomic_DNA"/>
</dbReference>
<keyword evidence="6 7" id="KW-0472">Membrane</keyword>
<reference evidence="9 10" key="1">
    <citation type="submission" date="2017-06" db="EMBL/GenBank/DDBJ databases">
        <title>A platform for efficient transgenesis in Macrostomum lignano, a flatworm model organism for stem cell research.</title>
        <authorList>
            <person name="Berezikov E."/>
        </authorList>
    </citation>
    <scope>NUCLEOTIDE SEQUENCE [LARGE SCALE GENOMIC DNA]</scope>
    <source>
        <strain evidence="9">DV1</strain>
        <tissue evidence="9">Whole organism</tissue>
    </source>
</reference>
<proteinExistence type="predicted"/>
<dbReference type="GO" id="GO:0015293">
    <property type="term" value="F:symporter activity"/>
    <property type="evidence" value="ECO:0007669"/>
    <property type="project" value="UniProtKB-KW"/>
</dbReference>
<feature type="transmembrane region" description="Helical" evidence="7">
    <location>
        <begin position="225"/>
        <end position="244"/>
    </location>
</feature>
<feature type="transmembrane region" description="Helical" evidence="7">
    <location>
        <begin position="107"/>
        <end position="126"/>
    </location>
</feature>
<protein>
    <recommendedName>
        <fullName evidence="8">Major facilitator superfamily (MFS) profile domain-containing protein</fullName>
    </recommendedName>
</protein>
<gene>
    <name evidence="9" type="ORF">BOX15_Mlig000581g3</name>
</gene>
<dbReference type="CDD" id="cd17318">
    <property type="entry name" value="MFS_SLC17"/>
    <property type="match status" value="1"/>
</dbReference>
<feature type="transmembrane region" description="Helical" evidence="7">
    <location>
        <begin position="159"/>
        <end position="182"/>
    </location>
</feature>